<feature type="binding site" evidence="3">
    <location>
        <position position="166"/>
    </location>
    <ligand>
        <name>Cu cation</name>
        <dbReference type="ChEBI" id="CHEBI:23378"/>
    </ligand>
</feature>
<organism evidence="7 8">
    <name type="scientific">Gracilimonas mengyeensis</name>
    <dbReference type="NCBI Taxonomy" id="1302730"/>
    <lineage>
        <taxon>Bacteria</taxon>
        <taxon>Pseudomonadati</taxon>
        <taxon>Balneolota</taxon>
        <taxon>Balneolia</taxon>
        <taxon>Balneolales</taxon>
        <taxon>Balneolaceae</taxon>
        <taxon>Gracilimonas</taxon>
    </lineage>
</organism>
<dbReference type="Pfam" id="PF02630">
    <property type="entry name" value="SCO1-SenC"/>
    <property type="match status" value="1"/>
</dbReference>
<dbReference type="PANTHER" id="PTHR12151">
    <property type="entry name" value="ELECTRON TRANSPORT PROTIN SCO1/SENC FAMILY MEMBER"/>
    <property type="match status" value="1"/>
</dbReference>
<dbReference type="RefSeq" id="WP_142453313.1">
    <property type="nucleotide sequence ID" value="NZ_FXTP01000002.1"/>
</dbReference>
<evidence type="ECO:0000256" key="1">
    <source>
        <dbReference type="ARBA" id="ARBA00010996"/>
    </source>
</evidence>
<evidence type="ECO:0000256" key="2">
    <source>
        <dbReference type="ARBA" id="ARBA00023008"/>
    </source>
</evidence>
<keyword evidence="8" id="KW-1185">Reference proteome</keyword>
<feature type="signal peptide" evidence="5">
    <location>
        <begin position="1"/>
        <end position="21"/>
    </location>
</feature>
<dbReference type="PANTHER" id="PTHR12151:SF8">
    <property type="entry name" value="THIOREDOXIN DOMAIN-CONTAINING PROTEIN"/>
    <property type="match status" value="1"/>
</dbReference>
<keyword evidence="3" id="KW-0479">Metal-binding</keyword>
<feature type="disulfide bond" description="Redox-active" evidence="4">
    <location>
        <begin position="78"/>
        <end position="82"/>
    </location>
</feature>
<dbReference type="InterPro" id="IPR003782">
    <property type="entry name" value="SCO1/SenC"/>
</dbReference>
<feature type="domain" description="Thioredoxin" evidence="6">
    <location>
        <begin position="33"/>
        <end position="202"/>
    </location>
</feature>
<evidence type="ECO:0000256" key="5">
    <source>
        <dbReference type="SAM" id="SignalP"/>
    </source>
</evidence>
<proteinExistence type="inferred from homology"/>
<name>A0A521BIK7_9BACT</name>
<evidence type="ECO:0000313" key="7">
    <source>
        <dbReference type="EMBL" id="SMO46932.1"/>
    </source>
</evidence>
<keyword evidence="5" id="KW-0732">Signal</keyword>
<keyword evidence="2 3" id="KW-0186">Copper</keyword>
<dbReference type="GO" id="GO:0046872">
    <property type="term" value="F:metal ion binding"/>
    <property type="evidence" value="ECO:0007669"/>
    <property type="project" value="UniProtKB-KW"/>
</dbReference>
<dbReference type="Proteomes" id="UP000317557">
    <property type="component" value="Unassembled WGS sequence"/>
</dbReference>
<feature type="binding site" evidence="3">
    <location>
        <position position="82"/>
    </location>
    <ligand>
        <name>Cu cation</name>
        <dbReference type="ChEBI" id="CHEBI:23378"/>
    </ligand>
</feature>
<dbReference type="InterPro" id="IPR013766">
    <property type="entry name" value="Thioredoxin_domain"/>
</dbReference>
<reference evidence="7 8" key="1">
    <citation type="submission" date="2017-05" db="EMBL/GenBank/DDBJ databases">
        <authorList>
            <person name="Varghese N."/>
            <person name="Submissions S."/>
        </authorList>
    </citation>
    <scope>NUCLEOTIDE SEQUENCE [LARGE SCALE GENOMIC DNA]</scope>
    <source>
        <strain evidence="7 8">DSM 21985</strain>
    </source>
</reference>
<evidence type="ECO:0000313" key="8">
    <source>
        <dbReference type="Proteomes" id="UP000317557"/>
    </source>
</evidence>
<dbReference type="PROSITE" id="PS51352">
    <property type="entry name" value="THIOREDOXIN_2"/>
    <property type="match status" value="1"/>
</dbReference>
<gene>
    <name evidence="7" type="ORF">SAMN06265219_102312</name>
</gene>
<comment type="similarity">
    <text evidence="1">Belongs to the SCO1/2 family.</text>
</comment>
<dbReference type="AlphaFoldDB" id="A0A521BIK7"/>
<feature type="chain" id="PRO_5022145984" evidence="5">
    <location>
        <begin position="22"/>
        <end position="204"/>
    </location>
</feature>
<accession>A0A521BIK7</accession>
<dbReference type="CDD" id="cd02968">
    <property type="entry name" value="SCO"/>
    <property type="match status" value="1"/>
</dbReference>
<evidence type="ECO:0000256" key="3">
    <source>
        <dbReference type="PIRSR" id="PIRSR603782-1"/>
    </source>
</evidence>
<dbReference type="InterPro" id="IPR036249">
    <property type="entry name" value="Thioredoxin-like_sf"/>
</dbReference>
<sequence>MRAFITFTLVFWGIFSLNTFAQHDHHEHKKEALSAGEVHPGHSLYHLDAEFTNHRNETVQLGDFKGEPVIVVMFYGNCTQVCPILIQDTWRLYSSLDEATQQKVSVLAVSFDTENDTPAVLKEYAEYEQLNLPQWHFITGKHTDIRMLATMLGVKYQKNSDGHFAHSNLVTVLDTEGKIANRTEGLNQPTEEAASVIEKMLRNL</sequence>
<evidence type="ECO:0000259" key="6">
    <source>
        <dbReference type="PROSITE" id="PS51352"/>
    </source>
</evidence>
<dbReference type="OrthoDB" id="1523860at2"/>
<dbReference type="EMBL" id="FXTP01000002">
    <property type="protein sequence ID" value="SMO46932.1"/>
    <property type="molecule type" value="Genomic_DNA"/>
</dbReference>
<dbReference type="SUPFAM" id="SSF52833">
    <property type="entry name" value="Thioredoxin-like"/>
    <property type="match status" value="1"/>
</dbReference>
<keyword evidence="4" id="KW-1015">Disulfide bond</keyword>
<protein>
    <submittedName>
        <fullName evidence="7">Protein SCO1/2</fullName>
    </submittedName>
</protein>
<feature type="binding site" evidence="3">
    <location>
        <position position="78"/>
    </location>
    <ligand>
        <name>Cu cation</name>
        <dbReference type="ChEBI" id="CHEBI:23378"/>
    </ligand>
</feature>
<dbReference type="Gene3D" id="3.40.30.10">
    <property type="entry name" value="Glutaredoxin"/>
    <property type="match status" value="1"/>
</dbReference>
<evidence type="ECO:0000256" key="4">
    <source>
        <dbReference type="PIRSR" id="PIRSR603782-2"/>
    </source>
</evidence>